<dbReference type="Gene3D" id="1.10.150.20">
    <property type="entry name" value="5' to 3' exonuclease, C-terminal subdomain"/>
    <property type="match status" value="2"/>
</dbReference>
<keyword evidence="7 11" id="KW-0460">Magnesium</keyword>
<evidence type="ECO:0000256" key="1">
    <source>
        <dbReference type="ARBA" id="ARBA00004067"/>
    </source>
</evidence>
<dbReference type="RefSeq" id="WP_188934987.1">
    <property type="nucleotide sequence ID" value="NZ_BMJC01000004.1"/>
</dbReference>
<dbReference type="NCBIfam" id="TIGR00575">
    <property type="entry name" value="dnlj"/>
    <property type="match status" value="1"/>
</dbReference>
<dbReference type="InterPro" id="IPR010994">
    <property type="entry name" value="RuvA_2-like"/>
</dbReference>
<dbReference type="PIRSF" id="PIRSF001604">
    <property type="entry name" value="LigA"/>
    <property type="match status" value="1"/>
</dbReference>
<feature type="binding site" evidence="11">
    <location>
        <position position="320"/>
    </location>
    <ligand>
        <name>NAD(+)</name>
        <dbReference type="ChEBI" id="CHEBI:57540"/>
    </ligand>
</feature>
<dbReference type="GO" id="GO:0046872">
    <property type="term" value="F:metal ion binding"/>
    <property type="evidence" value="ECO:0007669"/>
    <property type="project" value="UniProtKB-KW"/>
</dbReference>
<keyword evidence="6 11" id="KW-0862">Zinc</keyword>
<dbReference type="InterPro" id="IPR041663">
    <property type="entry name" value="DisA/LigA_HHH"/>
</dbReference>
<dbReference type="Gene3D" id="3.30.470.30">
    <property type="entry name" value="DNA ligase/mRNA capping enzyme"/>
    <property type="match status" value="1"/>
</dbReference>
<evidence type="ECO:0000256" key="8">
    <source>
        <dbReference type="ARBA" id="ARBA00023027"/>
    </source>
</evidence>
<evidence type="ECO:0000256" key="3">
    <source>
        <dbReference type="ARBA" id="ARBA00022705"/>
    </source>
</evidence>
<feature type="binding site" evidence="11">
    <location>
        <position position="441"/>
    </location>
    <ligand>
        <name>Zn(2+)</name>
        <dbReference type="ChEBI" id="CHEBI:29105"/>
    </ligand>
</feature>
<dbReference type="SMART" id="SM00292">
    <property type="entry name" value="BRCT"/>
    <property type="match status" value="1"/>
</dbReference>
<dbReference type="InterPro" id="IPR036420">
    <property type="entry name" value="BRCT_dom_sf"/>
</dbReference>
<evidence type="ECO:0000256" key="7">
    <source>
        <dbReference type="ARBA" id="ARBA00022842"/>
    </source>
</evidence>
<dbReference type="FunFam" id="3.30.470.30:FF:000001">
    <property type="entry name" value="DNA ligase"/>
    <property type="match status" value="1"/>
</dbReference>
<dbReference type="InterPro" id="IPR018239">
    <property type="entry name" value="DNA_ligase_AS"/>
</dbReference>
<keyword evidence="14" id="KW-1185">Reference proteome</keyword>
<dbReference type="EMBL" id="BMJC01000004">
    <property type="protein sequence ID" value="GGB12269.1"/>
    <property type="molecule type" value="Genomic_DNA"/>
</dbReference>
<dbReference type="Pfam" id="PF03119">
    <property type="entry name" value="DNA_ligase_ZBD"/>
    <property type="match status" value="1"/>
</dbReference>
<dbReference type="SUPFAM" id="SSF47781">
    <property type="entry name" value="RuvA domain 2-like"/>
    <property type="match status" value="1"/>
</dbReference>
<feature type="domain" description="BRCT" evidence="12">
    <location>
        <begin position="620"/>
        <end position="699"/>
    </location>
</feature>
<dbReference type="InterPro" id="IPR004149">
    <property type="entry name" value="Znf_DNAligase_C4"/>
</dbReference>
<dbReference type="Gene3D" id="2.40.50.140">
    <property type="entry name" value="Nucleic acid-binding proteins"/>
    <property type="match status" value="1"/>
</dbReference>
<evidence type="ECO:0000256" key="10">
    <source>
        <dbReference type="ARBA" id="ARBA00034005"/>
    </source>
</evidence>
<keyword evidence="11" id="KW-0464">Manganese</keyword>
<dbReference type="Pfam" id="PF01653">
    <property type="entry name" value="DNA_ligase_aden"/>
    <property type="match status" value="1"/>
</dbReference>
<dbReference type="EC" id="6.5.1.2" evidence="11"/>
<comment type="catalytic activity">
    <reaction evidence="10 11">
        <text>NAD(+) + (deoxyribonucleotide)n-3'-hydroxyl + 5'-phospho-(deoxyribonucleotide)m = (deoxyribonucleotide)n+m + AMP + beta-nicotinamide D-nucleotide.</text>
        <dbReference type="EC" id="6.5.1.2"/>
    </reaction>
</comment>
<keyword evidence="9 11" id="KW-0234">DNA repair</keyword>
<comment type="similarity">
    <text evidence="11">Belongs to the NAD-dependent DNA ligase family. LigA subfamily.</text>
</comment>
<dbReference type="AlphaFoldDB" id="A0A8J2UFX8"/>
<name>A0A8J2UFX8_9BACT</name>
<feature type="binding site" evidence="11">
    <location>
        <position position="158"/>
    </location>
    <ligand>
        <name>NAD(+)</name>
        <dbReference type="ChEBI" id="CHEBI:57540"/>
    </ligand>
</feature>
<dbReference type="Pfam" id="PF12826">
    <property type="entry name" value="HHH_2"/>
    <property type="match status" value="1"/>
</dbReference>
<dbReference type="InterPro" id="IPR004150">
    <property type="entry name" value="NAD_DNA_ligase_OB"/>
</dbReference>
<feature type="binding site" evidence="11">
    <location>
        <position position="438"/>
    </location>
    <ligand>
        <name>Zn(2+)</name>
        <dbReference type="ChEBI" id="CHEBI:29105"/>
    </ligand>
</feature>
<evidence type="ECO:0000256" key="9">
    <source>
        <dbReference type="ARBA" id="ARBA00023204"/>
    </source>
</evidence>
<dbReference type="PANTHER" id="PTHR23389">
    <property type="entry name" value="CHROMOSOME TRANSMISSION FIDELITY FACTOR 18"/>
    <property type="match status" value="1"/>
</dbReference>
<dbReference type="InterPro" id="IPR013839">
    <property type="entry name" value="DNAligase_adenylation"/>
</dbReference>
<feature type="binding site" evidence="11">
    <location>
        <position position="344"/>
    </location>
    <ligand>
        <name>NAD(+)</name>
        <dbReference type="ChEBI" id="CHEBI:57540"/>
    </ligand>
</feature>
<dbReference type="InterPro" id="IPR001357">
    <property type="entry name" value="BRCT_dom"/>
</dbReference>
<dbReference type="Pfam" id="PF00533">
    <property type="entry name" value="BRCT"/>
    <property type="match status" value="1"/>
</dbReference>
<dbReference type="HAMAP" id="MF_01588">
    <property type="entry name" value="DNA_ligase_A"/>
    <property type="match status" value="1"/>
</dbReference>
<dbReference type="InterPro" id="IPR003583">
    <property type="entry name" value="Hlx-hairpin-Hlx_DNA-bd_motif"/>
</dbReference>
<dbReference type="Gene3D" id="6.20.10.30">
    <property type="match status" value="1"/>
</dbReference>
<keyword evidence="3 11" id="KW-0235">DNA replication</keyword>
<evidence type="ECO:0000256" key="4">
    <source>
        <dbReference type="ARBA" id="ARBA00022723"/>
    </source>
</evidence>
<dbReference type="GO" id="GO:0003911">
    <property type="term" value="F:DNA ligase (NAD+) activity"/>
    <property type="evidence" value="ECO:0007669"/>
    <property type="project" value="UniProtKB-UniRule"/>
</dbReference>
<dbReference type="NCBIfam" id="NF005932">
    <property type="entry name" value="PRK07956.1"/>
    <property type="match status" value="1"/>
</dbReference>
<proteinExistence type="inferred from homology"/>
<reference evidence="13" key="1">
    <citation type="journal article" date="2014" name="Int. J. Syst. Evol. Microbiol.">
        <title>Complete genome sequence of Corynebacterium casei LMG S-19264T (=DSM 44701T), isolated from a smear-ripened cheese.</title>
        <authorList>
            <consortium name="US DOE Joint Genome Institute (JGI-PGF)"/>
            <person name="Walter F."/>
            <person name="Albersmeier A."/>
            <person name="Kalinowski J."/>
            <person name="Ruckert C."/>
        </authorList>
    </citation>
    <scope>NUCLEOTIDE SEQUENCE</scope>
    <source>
        <strain evidence="13">CGMCC 1.15448</strain>
    </source>
</reference>
<accession>A0A8J2UFX8</accession>
<sequence>MYSADQTQRLQKETASFLSIVKEHPPKKGQLEQLRDVLRFHEYRYAILNDPLISDFEYDILYKALEKAEAEHPDWVTPDSPTQRVASGLTEEFPKVEHLVPMLSLDNSYNEEDLVDWDRRARELAGLDELEYCVEPKFDGASISLTYENDRLLRGVTRGDGVTGDEITTNIRQIRSVPLSAAFSRYGIQLIEIRGEVLMNKSNFQKYNDQLAEEGTPPLANPRNAAAGSLRIKDPKEVRRRNLEAFLYHVSYFITLEGKELDHSLHTHSGNLKMLWDLGFRSPQKEKRIVKGIQAVIDYCREFEQQRDDLPYEIDGMVIKVNEIALQDKMGMTTHHPRWAIAFKFPARQATSTLRKVEFQVGRTGSITPVAKIDPVPLSGVTVSSVSLFNEDVVREKDLKIGDQVLVERKGDVIPYIVKPLVDVRTGKETPIVFPTRCPVCDHELVKPEGEAVWRCVNINCPAQVVERIIHFASKDAMDIRSFGEANVQKFYDLGFLKDIPGIYRLPYDKIRALEGFGEKSVSNLQAAIEASKHQPLHRLIFGLGIRYVGETTAKTLAATVGHLSEYYDYSLEDLQNLEDVGPKVAGSVFEFFHNTDNKHLLKELETLGLNLKSQKGKASQGGNLDGQTFLFTGTLSRLKRSDAEAAVESNGGKLLSGVSSKLNYLIVGEDAGSKLEKAKKIPSIQILTEDEFIKLLNI</sequence>
<comment type="cofactor">
    <cofactor evidence="11">
        <name>Mg(2+)</name>
        <dbReference type="ChEBI" id="CHEBI:18420"/>
    </cofactor>
    <cofactor evidence="11">
        <name>Mn(2+)</name>
        <dbReference type="ChEBI" id="CHEBI:29035"/>
    </cofactor>
</comment>
<evidence type="ECO:0000256" key="5">
    <source>
        <dbReference type="ARBA" id="ARBA00022763"/>
    </source>
</evidence>
<dbReference type="InterPro" id="IPR001679">
    <property type="entry name" value="DNA_ligase"/>
</dbReference>
<dbReference type="SMART" id="SM00278">
    <property type="entry name" value="HhH1"/>
    <property type="match status" value="2"/>
</dbReference>
<dbReference type="PROSITE" id="PS01055">
    <property type="entry name" value="DNA_LIGASE_N1"/>
    <property type="match status" value="1"/>
</dbReference>
<dbReference type="SUPFAM" id="SSF50249">
    <property type="entry name" value="Nucleic acid-binding proteins"/>
    <property type="match status" value="1"/>
</dbReference>
<feature type="binding site" evidence="11">
    <location>
        <position position="461"/>
    </location>
    <ligand>
        <name>Zn(2+)</name>
        <dbReference type="ChEBI" id="CHEBI:29105"/>
    </ligand>
</feature>
<reference evidence="13" key="2">
    <citation type="submission" date="2020-09" db="EMBL/GenBank/DDBJ databases">
        <authorList>
            <person name="Sun Q."/>
            <person name="Zhou Y."/>
        </authorList>
    </citation>
    <scope>NUCLEOTIDE SEQUENCE</scope>
    <source>
        <strain evidence="13">CGMCC 1.15448</strain>
    </source>
</reference>
<dbReference type="SUPFAM" id="SSF52113">
    <property type="entry name" value="BRCT domain"/>
    <property type="match status" value="1"/>
</dbReference>
<comment type="caution">
    <text evidence="11">Lacks conserved residue(s) required for the propagation of feature annotation.</text>
</comment>
<feature type="binding site" evidence="11">
    <location>
        <begin position="104"/>
        <end position="105"/>
    </location>
    <ligand>
        <name>NAD(+)</name>
        <dbReference type="ChEBI" id="CHEBI:57540"/>
    </ligand>
</feature>
<feature type="binding site" evidence="11">
    <location>
        <position position="196"/>
    </location>
    <ligand>
        <name>NAD(+)</name>
        <dbReference type="ChEBI" id="CHEBI:57540"/>
    </ligand>
</feature>
<comment type="function">
    <text evidence="1 11">DNA ligase that catalyzes the formation of phosphodiester linkages between 5'-phosphoryl and 3'-hydroxyl groups in double-stranded DNA using NAD as a coenzyme and as the energy source for the reaction. It is essential for DNA replication and repair of damaged DNA.</text>
</comment>
<keyword evidence="8 11" id="KW-0520">NAD</keyword>
<evidence type="ECO:0000256" key="6">
    <source>
        <dbReference type="ARBA" id="ARBA00022833"/>
    </source>
</evidence>
<gene>
    <name evidence="11 13" type="primary">ligA</name>
    <name evidence="13" type="ORF">GCM10011511_39870</name>
</gene>
<feature type="binding site" evidence="11">
    <location>
        <position position="135"/>
    </location>
    <ligand>
        <name>NAD(+)</name>
        <dbReference type="ChEBI" id="CHEBI:57540"/>
    </ligand>
</feature>
<dbReference type="GO" id="GO:0006260">
    <property type="term" value="P:DNA replication"/>
    <property type="evidence" value="ECO:0007669"/>
    <property type="project" value="UniProtKB-KW"/>
</dbReference>
<dbReference type="CDD" id="cd17748">
    <property type="entry name" value="BRCT_DNA_ligase_like"/>
    <property type="match status" value="1"/>
</dbReference>
<dbReference type="SMART" id="SM00532">
    <property type="entry name" value="LIGANc"/>
    <property type="match status" value="1"/>
</dbReference>
<dbReference type="CDD" id="cd00114">
    <property type="entry name" value="LIGANc"/>
    <property type="match status" value="1"/>
</dbReference>
<dbReference type="Proteomes" id="UP000607559">
    <property type="component" value="Unassembled WGS sequence"/>
</dbReference>
<keyword evidence="4 11" id="KW-0479">Metal-binding</keyword>
<dbReference type="InterPro" id="IPR012340">
    <property type="entry name" value="NA-bd_OB-fold"/>
</dbReference>
<dbReference type="GO" id="GO:0006281">
    <property type="term" value="P:DNA repair"/>
    <property type="evidence" value="ECO:0007669"/>
    <property type="project" value="UniProtKB-KW"/>
</dbReference>
<organism evidence="13 14">
    <name type="scientific">Puia dinghuensis</name>
    <dbReference type="NCBI Taxonomy" id="1792502"/>
    <lineage>
        <taxon>Bacteria</taxon>
        <taxon>Pseudomonadati</taxon>
        <taxon>Bacteroidota</taxon>
        <taxon>Chitinophagia</taxon>
        <taxon>Chitinophagales</taxon>
        <taxon>Chitinophagaceae</taxon>
        <taxon>Puia</taxon>
    </lineage>
</organism>
<dbReference type="PROSITE" id="PS50172">
    <property type="entry name" value="BRCT"/>
    <property type="match status" value="1"/>
</dbReference>
<dbReference type="Gene3D" id="3.40.50.10190">
    <property type="entry name" value="BRCT domain"/>
    <property type="match status" value="1"/>
</dbReference>
<evidence type="ECO:0000259" key="12">
    <source>
        <dbReference type="PROSITE" id="PS50172"/>
    </source>
</evidence>
<feature type="active site" description="N6-AMP-lysine intermediate" evidence="11">
    <location>
        <position position="137"/>
    </location>
</feature>
<comment type="caution">
    <text evidence="13">The sequence shown here is derived from an EMBL/GenBank/DDBJ whole genome shotgun (WGS) entry which is preliminary data.</text>
</comment>
<dbReference type="Gene3D" id="1.10.287.610">
    <property type="entry name" value="Helix hairpin bin"/>
    <property type="match status" value="1"/>
</dbReference>
<evidence type="ECO:0000313" key="14">
    <source>
        <dbReference type="Proteomes" id="UP000607559"/>
    </source>
</evidence>
<protein>
    <recommendedName>
        <fullName evidence="11">DNA ligase</fullName>
        <ecNumber evidence="11">6.5.1.2</ecNumber>
    </recommendedName>
    <alternativeName>
        <fullName evidence="11">Polydeoxyribonucleotide synthase [NAD(+)]</fullName>
    </alternativeName>
</protein>
<feature type="binding site" evidence="11">
    <location>
        <begin position="55"/>
        <end position="59"/>
    </location>
    <ligand>
        <name>NAD(+)</name>
        <dbReference type="ChEBI" id="CHEBI:57540"/>
    </ligand>
</feature>
<dbReference type="SUPFAM" id="SSF56091">
    <property type="entry name" value="DNA ligase/mRNA capping enzyme, catalytic domain"/>
    <property type="match status" value="1"/>
</dbReference>
<evidence type="ECO:0000256" key="11">
    <source>
        <dbReference type="HAMAP-Rule" id="MF_01588"/>
    </source>
</evidence>
<keyword evidence="5 11" id="KW-0227">DNA damage</keyword>
<dbReference type="Pfam" id="PF03120">
    <property type="entry name" value="OB_DNA_ligase"/>
    <property type="match status" value="1"/>
</dbReference>
<evidence type="ECO:0000313" key="13">
    <source>
        <dbReference type="EMBL" id="GGB12269.1"/>
    </source>
</evidence>
<evidence type="ECO:0000256" key="2">
    <source>
        <dbReference type="ARBA" id="ARBA00022598"/>
    </source>
</evidence>
<dbReference type="GO" id="GO:0003677">
    <property type="term" value="F:DNA binding"/>
    <property type="evidence" value="ECO:0007669"/>
    <property type="project" value="InterPro"/>
</dbReference>
<dbReference type="InterPro" id="IPR013840">
    <property type="entry name" value="DNAligase_N"/>
</dbReference>
<dbReference type="GO" id="GO:0005829">
    <property type="term" value="C:cytosol"/>
    <property type="evidence" value="ECO:0007669"/>
    <property type="project" value="TreeGrafter"/>
</dbReference>
<dbReference type="PANTHER" id="PTHR23389:SF9">
    <property type="entry name" value="DNA LIGASE"/>
    <property type="match status" value="1"/>
</dbReference>
<keyword evidence="2 11" id="KW-0436">Ligase</keyword>